<dbReference type="EMBL" id="WVTI01000457">
    <property type="protein sequence ID" value="MXS28054.1"/>
    <property type="molecule type" value="Genomic_DNA"/>
</dbReference>
<feature type="domain" description="WxL" evidence="3">
    <location>
        <begin position="31"/>
        <end position="78"/>
    </location>
</feature>
<comment type="caution">
    <text evidence="4">The sequence shown here is derived from an EMBL/GenBank/DDBJ whole genome shotgun (WGS) entry which is preliminary data.</text>
</comment>
<feature type="compositionally biased region" description="Pro residues" evidence="1">
    <location>
        <begin position="51"/>
        <end position="71"/>
    </location>
</feature>
<keyword evidence="2" id="KW-0732">Signal</keyword>
<dbReference type="AlphaFoldDB" id="A0A6I4XJ26"/>
<reference evidence="4 5" key="1">
    <citation type="submission" date="2019-04" db="EMBL/GenBank/DDBJ databases">
        <title>Step-wise assembly of the neonatal virome modulated by breast feeding.</title>
        <authorList>
            <person name="Liang G."/>
            <person name="Bushman F."/>
        </authorList>
    </citation>
    <scope>NUCLEOTIDE SEQUENCE [LARGE SCALE GENOMIC DNA]</scope>
    <source>
        <strain evidence="4 5">E3404</strain>
    </source>
</reference>
<dbReference type="RefSeq" id="WP_202399276.1">
    <property type="nucleotide sequence ID" value="NZ_WVTI01000457.1"/>
</dbReference>
<proteinExistence type="predicted"/>
<protein>
    <submittedName>
        <fullName evidence="4">WxL domain-containing protein</fullName>
    </submittedName>
</protein>
<gene>
    <name evidence="4" type="ORF">GTI89_18600</name>
</gene>
<evidence type="ECO:0000256" key="1">
    <source>
        <dbReference type="SAM" id="MobiDB-lite"/>
    </source>
</evidence>
<evidence type="ECO:0000313" key="5">
    <source>
        <dbReference type="Proteomes" id="UP000439965"/>
    </source>
</evidence>
<feature type="region of interest" description="Disordered" evidence="1">
    <location>
        <begin position="40"/>
        <end position="78"/>
    </location>
</feature>
<evidence type="ECO:0000256" key="2">
    <source>
        <dbReference type="SAM" id="SignalP"/>
    </source>
</evidence>
<sequence length="78" mass="8011">MKKTVLLTSATILLGVGFQAINASAAETFPKEYNTEGTITFEAGDNEITPPVDPENPDPTDPVDPIDPPGPGTGGALS</sequence>
<feature type="signal peptide" evidence="2">
    <location>
        <begin position="1"/>
        <end position="25"/>
    </location>
</feature>
<accession>A0A6I4XJ26</accession>
<feature type="chain" id="PRO_5026239312" evidence="2">
    <location>
        <begin position="26"/>
        <end position="78"/>
    </location>
</feature>
<evidence type="ECO:0000259" key="3">
    <source>
        <dbReference type="Pfam" id="PF13731"/>
    </source>
</evidence>
<feature type="non-terminal residue" evidence="4">
    <location>
        <position position="78"/>
    </location>
</feature>
<evidence type="ECO:0000313" key="4">
    <source>
        <dbReference type="EMBL" id="MXS28054.1"/>
    </source>
</evidence>
<dbReference type="Proteomes" id="UP000439965">
    <property type="component" value="Unassembled WGS sequence"/>
</dbReference>
<name>A0A6I4XJ26_ENTGA</name>
<dbReference type="Pfam" id="PF13731">
    <property type="entry name" value="WxL"/>
    <property type="match status" value="1"/>
</dbReference>
<organism evidence="4 5">
    <name type="scientific">Enterococcus gallinarum</name>
    <dbReference type="NCBI Taxonomy" id="1353"/>
    <lineage>
        <taxon>Bacteria</taxon>
        <taxon>Bacillati</taxon>
        <taxon>Bacillota</taxon>
        <taxon>Bacilli</taxon>
        <taxon>Lactobacillales</taxon>
        <taxon>Enterococcaceae</taxon>
        <taxon>Enterococcus</taxon>
    </lineage>
</organism>
<dbReference type="InterPro" id="IPR027994">
    <property type="entry name" value="WxL_dom"/>
</dbReference>